<organism evidence="1 2">
    <name type="scientific">Synaphobranchus kaupii</name>
    <name type="common">Kaup's arrowtooth eel</name>
    <dbReference type="NCBI Taxonomy" id="118154"/>
    <lineage>
        <taxon>Eukaryota</taxon>
        <taxon>Metazoa</taxon>
        <taxon>Chordata</taxon>
        <taxon>Craniata</taxon>
        <taxon>Vertebrata</taxon>
        <taxon>Euteleostomi</taxon>
        <taxon>Actinopterygii</taxon>
        <taxon>Neopterygii</taxon>
        <taxon>Teleostei</taxon>
        <taxon>Anguilliformes</taxon>
        <taxon>Synaphobranchidae</taxon>
        <taxon>Synaphobranchus</taxon>
    </lineage>
</organism>
<dbReference type="EMBL" id="JAINUF010000008">
    <property type="protein sequence ID" value="KAJ8351418.1"/>
    <property type="molecule type" value="Genomic_DNA"/>
</dbReference>
<dbReference type="AlphaFoldDB" id="A0A9Q1F5E3"/>
<keyword evidence="2" id="KW-1185">Reference proteome</keyword>
<evidence type="ECO:0000313" key="2">
    <source>
        <dbReference type="Proteomes" id="UP001152622"/>
    </source>
</evidence>
<comment type="caution">
    <text evidence="1">The sequence shown here is derived from an EMBL/GenBank/DDBJ whole genome shotgun (WGS) entry which is preliminary data.</text>
</comment>
<sequence>MPFPPGGFVFACLCCWNTDPSNSLPAAPDRQWCGLSRGALQPEAPSLPLSPAHLETTLSTSPSRLGLLFLAENTAAASPRQRALPGGCQQGRGGGSALSEAQWSTFTRSLNAHLRYICGTADTRTGDETEHITFRALRLAESPFVFPTR</sequence>
<evidence type="ECO:0000313" key="1">
    <source>
        <dbReference type="EMBL" id="KAJ8351418.1"/>
    </source>
</evidence>
<accession>A0A9Q1F5E3</accession>
<name>A0A9Q1F5E3_SYNKA</name>
<protein>
    <submittedName>
        <fullName evidence="1">Uncharacterized protein</fullName>
    </submittedName>
</protein>
<reference evidence="1" key="1">
    <citation type="journal article" date="2023" name="Science">
        <title>Genome structures resolve the early diversification of teleost fishes.</title>
        <authorList>
            <person name="Parey E."/>
            <person name="Louis A."/>
            <person name="Montfort J."/>
            <person name="Bouchez O."/>
            <person name="Roques C."/>
            <person name="Iampietro C."/>
            <person name="Lluch J."/>
            <person name="Castinel A."/>
            <person name="Donnadieu C."/>
            <person name="Desvignes T."/>
            <person name="Floi Bucao C."/>
            <person name="Jouanno E."/>
            <person name="Wen M."/>
            <person name="Mejri S."/>
            <person name="Dirks R."/>
            <person name="Jansen H."/>
            <person name="Henkel C."/>
            <person name="Chen W.J."/>
            <person name="Zahm M."/>
            <person name="Cabau C."/>
            <person name="Klopp C."/>
            <person name="Thompson A.W."/>
            <person name="Robinson-Rechavi M."/>
            <person name="Braasch I."/>
            <person name="Lecointre G."/>
            <person name="Bobe J."/>
            <person name="Postlethwait J.H."/>
            <person name="Berthelot C."/>
            <person name="Roest Crollius H."/>
            <person name="Guiguen Y."/>
        </authorList>
    </citation>
    <scope>NUCLEOTIDE SEQUENCE</scope>
    <source>
        <strain evidence="1">WJC10195</strain>
    </source>
</reference>
<dbReference type="Proteomes" id="UP001152622">
    <property type="component" value="Chromosome 8"/>
</dbReference>
<gene>
    <name evidence="1" type="ORF">SKAU_G00228940</name>
</gene>
<proteinExistence type="predicted"/>